<dbReference type="SUPFAM" id="SSF54695">
    <property type="entry name" value="POZ domain"/>
    <property type="match status" value="1"/>
</dbReference>
<dbReference type="Proteomes" id="UP000481858">
    <property type="component" value="Unassembled WGS sequence"/>
</dbReference>
<gene>
    <name evidence="1" type="ORF">GQX73_g10898</name>
</gene>
<protein>
    <submittedName>
        <fullName evidence="1">Uncharacterized protein</fullName>
    </submittedName>
</protein>
<reference evidence="1 2" key="1">
    <citation type="submission" date="2019-12" db="EMBL/GenBank/DDBJ databases">
        <title>Draft genome sequence of the ascomycete Xylaria multiplex DSM 110363.</title>
        <authorList>
            <person name="Buettner E."/>
            <person name="Kellner H."/>
        </authorList>
    </citation>
    <scope>NUCLEOTIDE SEQUENCE [LARGE SCALE GENOMIC DNA]</scope>
    <source>
        <strain evidence="1 2">DSM 110363</strain>
    </source>
</reference>
<evidence type="ECO:0000313" key="2">
    <source>
        <dbReference type="Proteomes" id="UP000481858"/>
    </source>
</evidence>
<keyword evidence="2" id="KW-1185">Reference proteome</keyword>
<dbReference type="EMBL" id="WUBL01000299">
    <property type="protein sequence ID" value="KAF2962675.1"/>
    <property type="molecule type" value="Genomic_DNA"/>
</dbReference>
<accession>A0A7C8MLX5</accession>
<dbReference type="InterPro" id="IPR011333">
    <property type="entry name" value="SKP1/BTB/POZ_sf"/>
</dbReference>
<dbReference type="CDD" id="cd18186">
    <property type="entry name" value="BTB_POZ_ZBTB_KLHL-like"/>
    <property type="match status" value="1"/>
</dbReference>
<dbReference type="InParanoid" id="A0A7C8MLX5"/>
<dbReference type="OrthoDB" id="5275938at2759"/>
<proteinExistence type="predicted"/>
<name>A0A7C8MLX5_9PEZI</name>
<sequence>MIESTLQHVEFDRRGDLLLKVGAEKGGNTAARSFLVCSNCLARVSPVFDRMLFGTMKESKLNWRESEKKEWVVDLPEDDPDTFELFLRLCHADWNKVPRALQVDKLYDLTKLTHYYDMTQLLVPWMHGWMLSVRDTSPEPDITMVPQLLFVSWELGNVNMVVHCAQRILMESPGSMLDPDSSVHELQLPPGIIERITTIRTETIQSLLGIVREMVDRLIIVDEGPRWCRHASFMGPHRCESMILGSLTFCLARARLWPLPENDEVEMSILQLHKVLVNLIIHNIGTAIKSNEPDHSECNPKEYMMDRLRETMMGIPNPVTDLQRQHIAKQLNKITS</sequence>
<comment type="caution">
    <text evidence="1">The sequence shown here is derived from an EMBL/GenBank/DDBJ whole genome shotgun (WGS) entry which is preliminary data.</text>
</comment>
<dbReference type="Gene3D" id="3.30.710.10">
    <property type="entry name" value="Potassium Channel Kv1.1, Chain A"/>
    <property type="match status" value="1"/>
</dbReference>
<dbReference type="AlphaFoldDB" id="A0A7C8MLX5"/>
<organism evidence="1 2">
    <name type="scientific">Xylaria multiplex</name>
    <dbReference type="NCBI Taxonomy" id="323545"/>
    <lineage>
        <taxon>Eukaryota</taxon>
        <taxon>Fungi</taxon>
        <taxon>Dikarya</taxon>
        <taxon>Ascomycota</taxon>
        <taxon>Pezizomycotina</taxon>
        <taxon>Sordariomycetes</taxon>
        <taxon>Xylariomycetidae</taxon>
        <taxon>Xylariales</taxon>
        <taxon>Xylariaceae</taxon>
        <taxon>Xylaria</taxon>
    </lineage>
</organism>
<evidence type="ECO:0000313" key="1">
    <source>
        <dbReference type="EMBL" id="KAF2962675.1"/>
    </source>
</evidence>